<dbReference type="GO" id="GO:0016746">
    <property type="term" value="F:acyltransferase activity"/>
    <property type="evidence" value="ECO:0007669"/>
    <property type="project" value="UniProtKB-KW"/>
</dbReference>
<reference evidence="3" key="1">
    <citation type="journal article" date="2019" name="Int. J. Syst. Evol. Microbiol.">
        <title>The Global Catalogue of Microorganisms (GCM) 10K type strain sequencing project: providing services to taxonomists for standard genome sequencing and annotation.</title>
        <authorList>
            <consortium name="The Broad Institute Genomics Platform"/>
            <consortium name="The Broad Institute Genome Sequencing Center for Infectious Disease"/>
            <person name="Wu L."/>
            <person name="Ma J."/>
        </authorList>
    </citation>
    <scope>NUCLEOTIDE SEQUENCE [LARGE SCALE GENOMIC DNA]</scope>
    <source>
        <strain evidence="3">CCUG 61889</strain>
    </source>
</reference>
<dbReference type="EC" id="2.3.-.-" evidence="2"/>
<dbReference type="SUPFAM" id="SSF55729">
    <property type="entry name" value="Acyl-CoA N-acyltransferases (Nat)"/>
    <property type="match status" value="1"/>
</dbReference>
<dbReference type="PROSITE" id="PS51186">
    <property type="entry name" value="GNAT"/>
    <property type="match status" value="1"/>
</dbReference>
<evidence type="ECO:0000313" key="3">
    <source>
        <dbReference type="Proteomes" id="UP001595752"/>
    </source>
</evidence>
<dbReference type="PANTHER" id="PTHR43415">
    <property type="entry name" value="SPERMIDINE N(1)-ACETYLTRANSFERASE"/>
    <property type="match status" value="1"/>
</dbReference>
<keyword evidence="2" id="KW-0808">Transferase</keyword>
<dbReference type="InterPro" id="IPR000182">
    <property type="entry name" value="GNAT_dom"/>
</dbReference>
<keyword evidence="3" id="KW-1185">Reference proteome</keyword>
<evidence type="ECO:0000259" key="1">
    <source>
        <dbReference type="PROSITE" id="PS51186"/>
    </source>
</evidence>
<keyword evidence="2" id="KW-0012">Acyltransferase</keyword>
<dbReference type="CDD" id="cd04301">
    <property type="entry name" value="NAT_SF"/>
    <property type="match status" value="1"/>
</dbReference>
<dbReference type="Gene3D" id="3.40.630.30">
    <property type="match status" value="1"/>
</dbReference>
<gene>
    <name evidence="2" type="ORF">ACFOU2_17215</name>
</gene>
<dbReference type="InterPro" id="IPR016181">
    <property type="entry name" value="Acyl_CoA_acyltransferase"/>
</dbReference>
<dbReference type="Pfam" id="PF00583">
    <property type="entry name" value="Acetyltransf_1"/>
    <property type="match status" value="1"/>
</dbReference>
<protein>
    <submittedName>
        <fullName evidence="2">GNAT family N-acetyltransferase</fullName>
        <ecNumber evidence="2">2.3.-.-</ecNumber>
    </submittedName>
</protein>
<dbReference type="EMBL" id="JBHRZT010000068">
    <property type="protein sequence ID" value="MFC3885112.1"/>
    <property type="molecule type" value="Genomic_DNA"/>
</dbReference>
<sequence>MIQIREATLEDAQGLIGHARTVLENSYFTLTTLEEYKATKESQEKWIADIYQQRNLIIVAEDQGEIIGDLLFVRGGKIRNSHTGEFAVGVQDKYRGRGIGKRMIRALITWAKSTKEIEKICLQVISGNDAAIALYQKMGFQEEGRLKKQIKFSKGEYADLINMSLFLD</sequence>
<dbReference type="PANTHER" id="PTHR43415:SF3">
    <property type="entry name" value="GNAT-FAMILY ACETYLTRANSFERASE"/>
    <property type="match status" value="1"/>
</dbReference>
<feature type="domain" description="N-acetyltransferase" evidence="1">
    <location>
        <begin position="2"/>
        <end position="168"/>
    </location>
</feature>
<evidence type="ECO:0000313" key="2">
    <source>
        <dbReference type="EMBL" id="MFC3885112.1"/>
    </source>
</evidence>
<comment type="caution">
    <text evidence="2">The sequence shown here is derived from an EMBL/GenBank/DDBJ whole genome shotgun (WGS) entry which is preliminary data.</text>
</comment>
<name>A0ABV8B649_9BACI</name>
<dbReference type="Proteomes" id="UP001595752">
    <property type="component" value="Unassembled WGS sequence"/>
</dbReference>
<organism evidence="2 3">
    <name type="scientific">Bacillus songklensis</name>
    <dbReference type="NCBI Taxonomy" id="1069116"/>
    <lineage>
        <taxon>Bacteria</taxon>
        <taxon>Bacillati</taxon>
        <taxon>Bacillota</taxon>
        <taxon>Bacilli</taxon>
        <taxon>Bacillales</taxon>
        <taxon>Bacillaceae</taxon>
        <taxon>Bacillus</taxon>
    </lineage>
</organism>
<proteinExistence type="predicted"/>
<accession>A0ABV8B649</accession>
<dbReference type="RefSeq" id="WP_377917208.1">
    <property type="nucleotide sequence ID" value="NZ_JBHRZT010000068.1"/>
</dbReference>